<feature type="chain" id="PRO_5002160814" evidence="2">
    <location>
        <begin position="30"/>
        <end position="320"/>
    </location>
</feature>
<dbReference type="PANTHER" id="PTHR34154">
    <property type="entry name" value="ALKALI-SENSITIVE LINKAGE PROTEIN 1"/>
    <property type="match status" value="1"/>
</dbReference>
<dbReference type="Pfam" id="PF11790">
    <property type="entry name" value="Glyco_hydro_cc"/>
    <property type="match status" value="1"/>
</dbReference>
<organism evidence="4 5">
    <name type="scientific">Piloderma croceum (strain F 1598)</name>
    <dbReference type="NCBI Taxonomy" id="765440"/>
    <lineage>
        <taxon>Eukaryota</taxon>
        <taxon>Fungi</taxon>
        <taxon>Dikarya</taxon>
        <taxon>Basidiomycota</taxon>
        <taxon>Agaricomycotina</taxon>
        <taxon>Agaricomycetes</taxon>
        <taxon>Agaricomycetidae</taxon>
        <taxon>Atheliales</taxon>
        <taxon>Atheliaceae</taxon>
        <taxon>Piloderma</taxon>
    </lineage>
</organism>
<dbReference type="STRING" id="765440.A0A0C3AEL5"/>
<evidence type="ECO:0000313" key="4">
    <source>
        <dbReference type="EMBL" id="KIM72213.1"/>
    </source>
</evidence>
<dbReference type="GO" id="GO:0009277">
    <property type="term" value="C:fungal-type cell wall"/>
    <property type="evidence" value="ECO:0007669"/>
    <property type="project" value="TreeGrafter"/>
</dbReference>
<dbReference type="HOGENOM" id="CLU_040908_3_2_1"/>
<dbReference type="EMBL" id="KN833151">
    <property type="protein sequence ID" value="KIM72213.1"/>
    <property type="molecule type" value="Genomic_DNA"/>
</dbReference>
<gene>
    <name evidence="4" type="ORF">PILCRDRAFT_829914</name>
</gene>
<dbReference type="InterPro" id="IPR024655">
    <property type="entry name" value="Asl1_glyco_hydro_catalytic"/>
</dbReference>
<dbReference type="Gene3D" id="3.20.20.80">
    <property type="entry name" value="Glycosidases"/>
    <property type="match status" value="1"/>
</dbReference>
<sequence length="320" mass="35001">MPMNFGLPFAMTLLRTLALSLATASGCTASTYHIGSRAVSASSKAGLAWPNGPYVDISQFTYTGKVSWYYTWSPYSISADIEFVPMLWGQAQAAEFSSTINQTIASQHVSAVLGMNEPQEPQQSNLTPDQGAQMWMTYLEPLRQQGVRLGSPAPSSAPSGLTWLQDFLASCAGGCTVDFIALHWYDVNATAFQVYLENFHATFQLPLWVTEWTCQNYNNVNAQCSLSDIVEFMNQTQLFMDQSTFVERYAWFGAMENLQGVNPADALMDTSGKINNLGKQYIGADSPQPSTSGNAKVMALSTWAVTFLALTALIGPFALF</sequence>
<evidence type="ECO:0000259" key="3">
    <source>
        <dbReference type="Pfam" id="PF11790"/>
    </source>
</evidence>
<dbReference type="GO" id="GO:0071966">
    <property type="term" value="P:fungal-type cell wall polysaccharide metabolic process"/>
    <property type="evidence" value="ECO:0007669"/>
    <property type="project" value="TreeGrafter"/>
</dbReference>
<dbReference type="InterPro" id="IPR017853">
    <property type="entry name" value="GH"/>
</dbReference>
<feature type="domain" description="Asl1-like glycosyl hydrolase catalytic" evidence="3">
    <location>
        <begin position="46"/>
        <end position="281"/>
    </location>
</feature>
<reference evidence="4 5" key="1">
    <citation type="submission" date="2014-04" db="EMBL/GenBank/DDBJ databases">
        <authorList>
            <consortium name="DOE Joint Genome Institute"/>
            <person name="Kuo A."/>
            <person name="Tarkka M."/>
            <person name="Buscot F."/>
            <person name="Kohler A."/>
            <person name="Nagy L.G."/>
            <person name="Floudas D."/>
            <person name="Copeland A."/>
            <person name="Barry K.W."/>
            <person name="Cichocki N."/>
            <person name="Veneault-Fourrey C."/>
            <person name="LaButti K."/>
            <person name="Lindquist E.A."/>
            <person name="Lipzen A."/>
            <person name="Lundell T."/>
            <person name="Morin E."/>
            <person name="Murat C."/>
            <person name="Sun H."/>
            <person name="Tunlid A."/>
            <person name="Henrissat B."/>
            <person name="Grigoriev I.V."/>
            <person name="Hibbett D.S."/>
            <person name="Martin F."/>
            <person name="Nordberg H.P."/>
            <person name="Cantor M.N."/>
            <person name="Hua S.X."/>
        </authorList>
    </citation>
    <scope>NUCLEOTIDE SEQUENCE [LARGE SCALE GENOMIC DNA]</scope>
    <source>
        <strain evidence="4 5">F 1598</strain>
    </source>
</reference>
<keyword evidence="1" id="KW-0472">Membrane</keyword>
<dbReference type="Proteomes" id="UP000054166">
    <property type="component" value="Unassembled WGS sequence"/>
</dbReference>
<dbReference type="InParanoid" id="A0A0C3AEL5"/>
<keyword evidence="4" id="KW-0378">Hydrolase</keyword>
<dbReference type="InterPro" id="IPR053183">
    <property type="entry name" value="ASL1"/>
</dbReference>
<keyword evidence="2" id="KW-0732">Signal</keyword>
<dbReference type="AlphaFoldDB" id="A0A0C3AEL5"/>
<proteinExistence type="predicted"/>
<feature type="signal peptide" evidence="2">
    <location>
        <begin position="1"/>
        <end position="29"/>
    </location>
</feature>
<evidence type="ECO:0000313" key="5">
    <source>
        <dbReference type="Proteomes" id="UP000054166"/>
    </source>
</evidence>
<dbReference type="OrthoDB" id="5959761at2759"/>
<evidence type="ECO:0000256" key="2">
    <source>
        <dbReference type="SAM" id="SignalP"/>
    </source>
</evidence>
<keyword evidence="1" id="KW-1133">Transmembrane helix</keyword>
<reference evidence="5" key="2">
    <citation type="submission" date="2015-01" db="EMBL/GenBank/DDBJ databases">
        <title>Evolutionary Origins and Diversification of the Mycorrhizal Mutualists.</title>
        <authorList>
            <consortium name="DOE Joint Genome Institute"/>
            <consortium name="Mycorrhizal Genomics Consortium"/>
            <person name="Kohler A."/>
            <person name="Kuo A."/>
            <person name="Nagy L.G."/>
            <person name="Floudas D."/>
            <person name="Copeland A."/>
            <person name="Barry K.W."/>
            <person name="Cichocki N."/>
            <person name="Veneault-Fourrey C."/>
            <person name="LaButti K."/>
            <person name="Lindquist E.A."/>
            <person name="Lipzen A."/>
            <person name="Lundell T."/>
            <person name="Morin E."/>
            <person name="Murat C."/>
            <person name="Riley R."/>
            <person name="Ohm R."/>
            <person name="Sun H."/>
            <person name="Tunlid A."/>
            <person name="Henrissat B."/>
            <person name="Grigoriev I.V."/>
            <person name="Hibbett D.S."/>
            <person name="Martin F."/>
        </authorList>
    </citation>
    <scope>NUCLEOTIDE SEQUENCE [LARGE SCALE GENOMIC DNA]</scope>
    <source>
        <strain evidence="5">F 1598</strain>
    </source>
</reference>
<feature type="transmembrane region" description="Helical" evidence="1">
    <location>
        <begin position="297"/>
        <end position="319"/>
    </location>
</feature>
<protein>
    <submittedName>
        <fullName evidence="4">Glycoside hydrolase family 128 protein</fullName>
    </submittedName>
</protein>
<keyword evidence="5" id="KW-1185">Reference proteome</keyword>
<dbReference type="SUPFAM" id="SSF51445">
    <property type="entry name" value="(Trans)glycosidases"/>
    <property type="match status" value="1"/>
</dbReference>
<keyword evidence="1" id="KW-0812">Transmembrane</keyword>
<evidence type="ECO:0000256" key="1">
    <source>
        <dbReference type="SAM" id="Phobius"/>
    </source>
</evidence>
<name>A0A0C3AEL5_PILCF</name>
<dbReference type="GO" id="GO:0016787">
    <property type="term" value="F:hydrolase activity"/>
    <property type="evidence" value="ECO:0007669"/>
    <property type="project" value="UniProtKB-KW"/>
</dbReference>
<accession>A0A0C3AEL5</accession>
<dbReference type="PANTHER" id="PTHR34154:SF3">
    <property type="entry name" value="ALKALI-SENSITIVE LINKAGE PROTEIN 1"/>
    <property type="match status" value="1"/>
</dbReference>